<dbReference type="InParanoid" id="A0A3Q0KD03"/>
<evidence type="ECO:0000313" key="3">
    <source>
        <dbReference type="WBParaSite" id="Smp_019620.1"/>
    </source>
</evidence>
<sequence>MPLKVTTPPMTELAPSYIQSTNCVKKTDHTSKKKQAPPPKYLCVPGSLAFLDKISIIDKSNSLCSEIRCLFQNNDIDIEVEKLQALQNDPDSSDVQSESESKAKFLKIGKSRRQLRKEMKHEWLKVSDCRVFWSHILLGSNEIIRCLESSVCNRNGNNQETQGKKISCVFIDSGWLASHYGHHLANLCTLLDIRLVAIKPTGSLPELVTTKFKPVKKLAVLGFCLSNEIPSDLSDICKQIETKFPTLGDNTSNISVPMDIKKRETSYEMTINCPKASSLVEKKESWEDVEISPKLYDYSSPFHKFTITEFQSYLSSLVLQSFGSEIVHGMLDSNNQSNFEYSYDFCVYKPPVLKGVVARTERKSRKRKKFTSLSIETSSFASPVNFQPSTPVEKKTNNHTSDKVKKEEVLPIV</sequence>
<feature type="compositionally biased region" description="Basic and acidic residues" evidence="1">
    <location>
        <begin position="392"/>
        <end position="413"/>
    </location>
</feature>
<dbReference type="AlphaFoldDB" id="A0A3Q0KD03"/>
<reference evidence="2" key="1">
    <citation type="journal article" date="2012" name="PLoS Negl. Trop. Dis.">
        <title>A systematically improved high quality genome and transcriptome of the human blood fluke Schistosoma mansoni.</title>
        <authorList>
            <person name="Protasio A.V."/>
            <person name="Tsai I.J."/>
            <person name="Babbage A."/>
            <person name="Nichol S."/>
            <person name="Hunt M."/>
            <person name="Aslett M.A."/>
            <person name="De Silva N."/>
            <person name="Velarde G.S."/>
            <person name="Anderson T.J."/>
            <person name="Clark R.C."/>
            <person name="Davidson C."/>
            <person name="Dillon G.P."/>
            <person name="Holroyd N.E."/>
            <person name="LoVerde P.T."/>
            <person name="Lloyd C."/>
            <person name="McQuillan J."/>
            <person name="Oliveira G."/>
            <person name="Otto T.D."/>
            <person name="Parker-Manuel S.J."/>
            <person name="Quail M.A."/>
            <person name="Wilson R.A."/>
            <person name="Zerlotini A."/>
            <person name="Dunne D.W."/>
            <person name="Berriman M."/>
        </authorList>
    </citation>
    <scope>NUCLEOTIDE SEQUENCE [LARGE SCALE GENOMIC DNA]</scope>
    <source>
        <strain evidence="2">Puerto Rican</strain>
    </source>
</reference>
<evidence type="ECO:0000313" key="2">
    <source>
        <dbReference type="Proteomes" id="UP000008854"/>
    </source>
</evidence>
<feature type="compositionally biased region" description="Polar residues" evidence="1">
    <location>
        <begin position="381"/>
        <end position="390"/>
    </location>
</feature>
<dbReference type="WBParaSite" id="Smp_019620.1">
    <property type="protein sequence ID" value="Smp_019620.1"/>
    <property type="gene ID" value="Smp_019620"/>
</dbReference>
<keyword evidence="2" id="KW-1185">Reference proteome</keyword>
<name>A0A3Q0KD03_SCHMA</name>
<dbReference type="Proteomes" id="UP000008854">
    <property type="component" value="Unassembled WGS sequence"/>
</dbReference>
<feature type="region of interest" description="Disordered" evidence="1">
    <location>
        <begin position="381"/>
        <end position="413"/>
    </location>
</feature>
<accession>A0A3Q0KD03</accession>
<evidence type="ECO:0000256" key="1">
    <source>
        <dbReference type="SAM" id="MobiDB-lite"/>
    </source>
</evidence>
<protein>
    <submittedName>
        <fullName evidence="3">DRMBL domain-containing protein</fullName>
    </submittedName>
</protein>
<reference evidence="3" key="2">
    <citation type="submission" date="2018-12" db="UniProtKB">
        <authorList>
            <consortium name="WormBaseParasite"/>
        </authorList>
    </citation>
    <scope>IDENTIFICATION</scope>
    <source>
        <strain evidence="3">Puerto Rican</strain>
    </source>
</reference>
<dbReference type="CTD" id="8350163"/>
<organism evidence="2 3">
    <name type="scientific">Schistosoma mansoni</name>
    <name type="common">Blood fluke</name>
    <dbReference type="NCBI Taxonomy" id="6183"/>
    <lineage>
        <taxon>Eukaryota</taxon>
        <taxon>Metazoa</taxon>
        <taxon>Spiralia</taxon>
        <taxon>Lophotrochozoa</taxon>
        <taxon>Platyhelminthes</taxon>
        <taxon>Trematoda</taxon>
        <taxon>Digenea</taxon>
        <taxon>Strigeidida</taxon>
        <taxon>Schistosomatoidea</taxon>
        <taxon>Schistosomatidae</taxon>
        <taxon>Schistosoma</taxon>
    </lineage>
</organism>
<dbReference type="GeneID" id="8350163"/>
<dbReference type="OrthoDB" id="6239949at2759"/>
<dbReference type="RefSeq" id="XP_018644140.1">
    <property type="nucleotide sequence ID" value="XM_018792699.1"/>
</dbReference>
<dbReference type="KEGG" id="smm:Smp_019620.1"/>
<proteinExistence type="predicted"/>